<evidence type="ECO:0000259" key="14">
    <source>
        <dbReference type="Pfam" id="PF17039"/>
    </source>
</evidence>
<comment type="pathway">
    <text evidence="2">Protein modification; protein glycosylation.</text>
</comment>
<evidence type="ECO:0000256" key="10">
    <source>
        <dbReference type="ARBA" id="ARBA00023136"/>
    </source>
</evidence>
<evidence type="ECO:0000259" key="13">
    <source>
        <dbReference type="Pfam" id="PF00852"/>
    </source>
</evidence>
<dbReference type="PANTHER" id="PTHR48438:SF1">
    <property type="entry name" value="ALPHA-(1,3)-FUCOSYLTRANSFERASE C-RELATED"/>
    <property type="match status" value="1"/>
</dbReference>
<feature type="transmembrane region" description="Helical" evidence="12">
    <location>
        <begin position="6"/>
        <end position="26"/>
    </location>
</feature>
<evidence type="ECO:0000313" key="15">
    <source>
        <dbReference type="EMBL" id="CAL8135291.1"/>
    </source>
</evidence>
<comment type="subcellular location">
    <subcellularLocation>
        <location evidence="1 12">Golgi apparatus</location>
        <location evidence="1 12">Golgi stack membrane</location>
        <topology evidence="1 12">Single-pass type II membrane protein</topology>
    </subcellularLocation>
</comment>
<dbReference type="EC" id="2.4.1.-" evidence="12"/>
<evidence type="ECO:0000256" key="8">
    <source>
        <dbReference type="ARBA" id="ARBA00022989"/>
    </source>
</evidence>
<dbReference type="SUPFAM" id="SSF53756">
    <property type="entry name" value="UDP-Glycosyltransferase/glycogen phosphorylase"/>
    <property type="match status" value="1"/>
</dbReference>
<comment type="caution">
    <text evidence="15">The sequence shown here is derived from an EMBL/GenBank/DDBJ whole genome shotgun (WGS) entry which is preliminary data.</text>
</comment>
<evidence type="ECO:0000256" key="4">
    <source>
        <dbReference type="ARBA" id="ARBA00022676"/>
    </source>
</evidence>
<keyword evidence="16" id="KW-1185">Reference proteome</keyword>
<evidence type="ECO:0000256" key="11">
    <source>
        <dbReference type="ARBA" id="ARBA00023180"/>
    </source>
</evidence>
<name>A0ABP1RTP8_9HEXA</name>
<reference evidence="15 16" key="1">
    <citation type="submission" date="2024-08" db="EMBL/GenBank/DDBJ databases">
        <authorList>
            <person name="Cucini C."/>
            <person name="Frati F."/>
        </authorList>
    </citation>
    <scope>NUCLEOTIDE SEQUENCE [LARGE SCALE GENOMIC DNA]</scope>
</reference>
<dbReference type="EMBL" id="CAXLJM020000107">
    <property type="protein sequence ID" value="CAL8135291.1"/>
    <property type="molecule type" value="Genomic_DNA"/>
</dbReference>
<dbReference type="Pfam" id="PF17039">
    <property type="entry name" value="Glyco_tran_10_N"/>
    <property type="match status" value="1"/>
</dbReference>
<dbReference type="PANTHER" id="PTHR48438">
    <property type="entry name" value="ALPHA-(1,3)-FUCOSYLTRANSFERASE C-RELATED"/>
    <property type="match status" value="1"/>
</dbReference>
<protein>
    <recommendedName>
        <fullName evidence="12">Fucosyltransferase</fullName>
        <ecNumber evidence="12">2.4.1.-</ecNumber>
    </recommendedName>
</protein>
<keyword evidence="5 12" id="KW-0808">Transferase</keyword>
<dbReference type="Gene3D" id="3.40.50.11660">
    <property type="entry name" value="Glycosyl transferase family 10, C-terminal domain"/>
    <property type="match status" value="1"/>
</dbReference>
<evidence type="ECO:0000256" key="7">
    <source>
        <dbReference type="ARBA" id="ARBA00022968"/>
    </source>
</evidence>
<gene>
    <name evidence="15" type="ORF">ODALV1_LOCUS25919</name>
</gene>
<accession>A0ABP1RTP8</accession>
<keyword evidence="11" id="KW-0325">Glycoprotein</keyword>
<dbReference type="InterPro" id="IPR001503">
    <property type="entry name" value="Glyco_trans_10"/>
</dbReference>
<evidence type="ECO:0000313" key="16">
    <source>
        <dbReference type="Proteomes" id="UP001642540"/>
    </source>
</evidence>
<evidence type="ECO:0000256" key="9">
    <source>
        <dbReference type="ARBA" id="ARBA00023034"/>
    </source>
</evidence>
<dbReference type="Proteomes" id="UP001642540">
    <property type="component" value="Unassembled WGS sequence"/>
</dbReference>
<keyword evidence="7" id="KW-0735">Signal-anchor</keyword>
<keyword evidence="8 12" id="KW-1133">Transmembrane helix</keyword>
<feature type="domain" description="Fucosyltransferase N-terminal" evidence="14">
    <location>
        <begin position="92"/>
        <end position="183"/>
    </location>
</feature>
<evidence type="ECO:0000256" key="12">
    <source>
        <dbReference type="RuleBase" id="RU003832"/>
    </source>
</evidence>
<comment type="similarity">
    <text evidence="3 12">Belongs to the glycosyltransferase 10 family.</text>
</comment>
<keyword evidence="4 12" id="KW-0328">Glycosyltransferase</keyword>
<feature type="domain" description="Fucosyltransferase C-terminal" evidence="13">
    <location>
        <begin position="210"/>
        <end position="367"/>
    </location>
</feature>
<dbReference type="InterPro" id="IPR055270">
    <property type="entry name" value="Glyco_tran_10_C"/>
</dbReference>
<organism evidence="15 16">
    <name type="scientific">Orchesella dallaii</name>
    <dbReference type="NCBI Taxonomy" id="48710"/>
    <lineage>
        <taxon>Eukaryota</taxon>
        <taxon>Metazoa</taxon>
        <taxon>Ecdysozoa</taxon>
        <taxon>Arthropoda</taxon>
        <taxon>Hexapoda</taxon>
        <taxon>Collembola</taxon>
        <taxon>Entomobryomorpha</taxon>
        <taxon>Entomobryoidea</taxon>
        <taxon>Orchesellidae</taxon>
        <taxon>Orchesellinae</taxon>
        <taxon>Orchesella</taxon>
    </lineage>
</organism>
<dbReference type="Pfam" id="PF00852">
    <property type="entry name" value="Glyco_transf_10"/>
    <property type="match status" value="1"/>
</dbReference>
<dbReference type="InterPro" id="IPR038577">
    <property type="entry name" value="GT10-like_C_sf"/>
</dbReference>
<evidence type="ECO:0000256" key="2">
    <source>
        <dbReference type="ARBA" id="ARBA00004922"/>
    </source>
</evidence>
<dbReference type="InterPro" id="IPR031481">
    <property type="entry name" value="Glyco_tran_10_N"/>
</dbReference>
<keyword evidence="9 12" id="KW-0333">Golgi apparatus</keyword>
<keyword evidence="10 12" id="KW-0472">Membrane</keyword>
<evidence type="ECO:0000256" key="6">
    <source>
        <dbReference type="ARBA" id="ARBA00022692"/>
    </source>
</evidence>
<proteinExistence type="inferred from homology"/>
<sequence>MWYKLIARFCLFLPLLVIPYLALYILESRYSAEMGVLNEQIQNLTAFSELEKSWGTILNVSTTTTIAPPVEKPKFTILFLSTWHGHDPATFLRIPECDSEFEIVSNRSAIDRADAVVFGYAEFDHTKNEYVSLIHNIIRNPNVALILSTQETEHHNYPLNPGQFDGIFNFIWMFRRDADIHHEFTEMYDKYEKPDTKWVYGSDFSYQFLRNKTKLATWVVANCLIQPSNRSEFVQELGKHGIIVDIFGKCGNKSCEGDYKENNCFPRLGREYKFYMALENSLCLDYITEKSAHGWENGMVPIIWGVGKKEMAAPPGSYIDAMEFDTIEELAEYIKFLDKNPKEYFKFFEWRSVYNTTLSYHASYHCYGWRKIRQLTMDMRKNLASNVTYAFANIKKRLEYWRAYFYNEQYKMFCKNCVEEGINVTHPKQNLFRLYNNVSKCKTTLE</sequence>
<evidence type="ECO:0000256" key="5">
    <source>
        <dbReference type="ARBA" id="ARBA00022679"/>
    </source>
</evidence>
<evidence type="ECO:0000256" key="1">
    <source>
        <dbReference type="ARBA" id="ARBA00004447"/>
    </source>
</evidence>
<evidence type="ECO:0000256" key="3">
    <source>
        <dbReference type="ARBA" id="ARBA00008919"/>
    </source>
</evidence>
<keyword evidence="6 12" id="KW-0812">Transmembrane</keyword>